<dbReference type="RefSeq" id="WP_156989942.1">
    <property type="nucleotide sequence ID" value="NZ_VWXL01000021.1"/>
</dbReference>
<dbReference type="AlphaFoldDB" id="A0A6N8HY20"/>
<accession>A0A6N8HY20</accession>
<evidence type="ECO:0000313" key="2">
    <source>
        <dbReference type="Proteomes" id="UP000469440"/>
    </source>
</evidence>
<proteinExistence type="predicted"/>
<dbReference type="OrthoDB" id="1974410at2"/>
<evidence type="ECO:0000313" key="1">
    <source>
        <dbReference type="EMBL" id="MVB10233.1"/>
    </source>
</evidence>
<organism evidence="1 2">
    <name type="scientific">Caproicibacter fermentans</name>
    <dbReference type="NCBI Taxonomy" id="2576756"/>
    <lineage>
        <taxon>Bacteria</taxon>
        <taxon>Bacillati</taxon>
        <taxon>Bacillota</taxon>
        <taxon>Clostridia</taxon>
        <taxon>Eubacteriales</taxon>
        <taxon>Acutalibacteraceae</taxon>
        <taxon>Caproicibacter</taxon>
    </lineage>
</organism>
<dbReference type="EMBL" id="VWXL01000021">
    <property type="protein sequence ID" value="MVB10233.1"/>
    <property type="molecule type" value="Genomic_DNA"/>
</dbReference>
<sequence>MGTSKGYIAPTRIEWSRTKSAVTEMSKNLNSNSIANATSKYASAMKTDGFQGSTFIHGATGILGFAKSVANYGLEASLRNIGREDLLGKSSDVIWNELLHHYTNNGATKEDALAIDALSLSLKILNIDDFDKLADISMDVLLKEMLVNFVELNFEFRFAEKIGKERSPDETTQILSSVKGYIRSSLYEQLTIKDIGNIDFGSLSGNQYVESALIDAYTLFETLYEED</sequence>
<comment type="caution">
    <text evidence="1">The sequence shown here is derived from an EMBL/GenBank/DDBJ whole genome shotgun (WGS) entry which is preliminary data.</text>
</comment>
<dbReference type="Proteomes" id="UP000469440">
    <property type="component" value="Unassembled WGS sequence"/>
</dbReference>
<reference evidence="1 2" key="1">
    <citation type="submission" date="2019-09" db="EMBL/GenBank/DDBJ databases">
        <title>Genome sequence of Clostridium sp. EA1.</title>
        <authorList>
            <person name="Poehlein A."/>
            <person name="Bengelsdorf F.R."/>
            <person name="Daniel R."/>
        </authorList>
    </citation>
    <scope>NUCLEOTIDE SEQUENCE [LARGE SCALE GENOMIC DNA]</scope>
    <source>
        <strain evidence="1 2">EA1</strain>
    </source>
</reference>
<name>A0A6N8HY20_9FIRM</name>
<protein>
    <submittedName>
        <fullName evidence="1">Uncharacterized protein</fullName>
    </submittedName>
</protein>
<keyword evidence="2" id="KW-1185">Reference proteome</keyword>
<gene>
    <name evidence="1" type="ORF">CAFE_09110</name>
</gene>